<dbReference type="EMBL" id="HBUF01104234">
    <property type="protein sequence ID" value="CAG6638839.1"/>
    <property type="molecule type" value="Transcribed_RNA"/>
</dbReference>
<dbReference type="InterPro" id="IPR001251">
    <property type="entry name" value="CRAL-TRIO_dom"/>
</dbReference>
<dbReference type="PANTHER" id="PTHR10174">
    <property type="entry name" value="ALPHA-TOCOPHEROL TRANSFER PROTEIN-RELATED"/>
    <property type="match status" value="1"/>
</dbReference>
<dbReference type="PANTHER" id="PTHR10174:SF213">
    <property type="entry name" value="CRAL-TRIO DOMAIN-CONTAINING PROTEIN"/>
    <property type="match status" value="1"/>
</dbReference>
<dbReference type="SMART" id="SM00516">
    <property type="entry name" value="SEC14"/>
    <property type="match status" value="1"/>
</dbReference>
<name>A0A8D8VY46_9HEMI</name>
<dbReference type="InterPro" id="IPR036865">
    <property type="entry name" value="CRAL-TRIO_dom_sf"/>
</dbReference>
<dbReference type="InterPro" id="IPR036273">
    <property type="entry name" value="CRAL/TRIO_N_dom_sf"/>
</dbReference>
<dbReference type="EMBL" id="HBUF01104233">
    <property type="protein sequence ID" value="CAG6638838.1"/>
    <property type="molecule type" value="Transcribed_RNA"/>
</dbReference>
<proteinExistence type="predicted"/>
<dbReference type="SUPFAM" id="SSF46938">
    <property type="entry name" value="CRAL/TRIO N-terminal domain"/>
    <property type="match status" value="1"/>
</dbReference>
<sequence length="326" mass="36594">MFLFFSRQLNTHESSDMDILEATCKVSIETELAKNPELDRSMIDSLQDWAKKQPHLPPILDTQMAIFLVVCKFSIEKAKKLIDIHFTMKTHFKELFNSRDPLSQPIQDAMDCVYVTALKGFDHSGRRVNYSALKPGAFTDTSRYHGPTTTKLIYMFEDLSNFTMGSHVPGVTLVMDATGFGMSHLSTLSLSFLKQTSLYFTQGASVIVNQIIVVNANPVAERLIALLRPILPTEIFKRIHILPRDKADKIFDYIPRDVVPSDLGGGGQSVAELTKETYQLILDSREFYLTEERLQRVNAALRPAGNSPGNKIESDLSGSFKKLGLD</sequence>
<reference evidence="2" key="1">
    <citation type="submission" date="2021-05" db="EMBL/GenBank/DDBJ databases">
        <authorList>
            <person name="Alioto T."/>
            <person name="Alioto T."/>
            <person name="Gomez Garrido J."/>
        </authorList>
    </citation>
    <scope>NUCLEOTIDE SEQUENCE</scope>
</reference>
<evidence type="ECO:0000313" key="2">
    <source>
        <dbReference type="EMBL" id="CAG6638838.1"/>
    </source>
</evidence>
<dbReference type="SUPFAM" id="SSF52087">
    <property type="entry name" value="CRAL/TRIO domain"/>
    <property type="match status" value="1"/>
</dbReference>
<dbReference type="Pfam" id="PF00650">
    <property type="entry name" value="CRAL_TRIO"/>
    <property type="match status" value="1"/>
</dbReference>
<accession>A0A8D8VY46</accession>
<dbReference type="PROSITE" id="PS50191">
    <property type="entry name" value="CRAL_TRIO"/>
    <property type="match status" value="1"/>
</dbReference>
<protein>
    <submittedName>
        <fullName evidence="2">Alpha-tocopherol transfer protein-like</fullName>
    </submittedName>
</protein>
<feature type="domain" description="CRAL-TRIO" evidence="1">
    <location>
        <begin position="106"/>
        <end position="271"/>
    </location>
</feature>
<evidence type="ECO:0000259" key="1">
    <source>
        <dbReference type="PROSITE" id="PS50191"/>
    </source>
</evidence>
<dbReference type="Gene3D" id="3.40.525.10">
    <property type="entry name" value="CRAL-TRIO lipid binding domain"/>
    <property type="match status" value="1"/>
</dbReference>
<dbReference type="CDD" id="cd00170">
    <property type="entry name" value="SEC14"/>
    <property type="match status" value="1"/>
</dbReference>
<organism evidence="2">
    <name type="scientific">Cacopsylla melanoneura</name>
    <dbReference type="NCBI Taxonomy" id="428564"/>
    <lineage>
        <taxon>Eukaryota</taxon>
        <taxon>Metazoa</taxon>
        <taxon>Ecdysozoa</taxon>
        <taxon>Arthropoda</taxon>
        <taxon>Hexapoda</taxon>
        <taxon>Insecta</taxon>
        <taxon>Pterygota</taxon>
        <taxon>Neoptera</taxon>
        <taxon>Paraneoptera</taxon>
        <taxon>Hemiptera</taxon>
        <taxon>Sternorrhyncha</taxon>
        <taxon>Psylloidea</taxon>
        <taxon>Psyllidae</taxon>
        <taxon>Psyllinae</taxon>
        <taxon>Cacopsylla</taxon>
    </lineage>
</organism>
<dbReference type="AlphaFoldDB" id="A0A8D8VY46"/>
<dbReference type="GO" id="GO:1902936">
    <property type="term" value="F:phosphatidylinositol bisphosphate binding"/>
    <property type="evidence" value="ECO:0007669"/>
    <property type="project" value="TreeGrafter"/>
</dbReference>
<dbReference type="GO" id="GO:0016020">
    <property type="term" value="C:membrane"/>
    <property type="evidence" value="ECO:0007669"/>
    <property type="project" value="TreeGrafter"/>
</dbReference>